<dbReference type="InterPro" id="IPR010651">
    <property type="entry name" value="Sugar_transport"/>
</dbReference>
<sequence length="282" mass="29955">MNIIIALLPAIGWGVMPWIVNKVPNSRPANQIFGVGMGATIVGIIVTLIQHPAMSLPVFFLSLFSGALWTIGQIGQFISFTRIGVSKTMPISTGLQLVGNTIIGALIFGEWKSSHDYLFGIIALVIIVIGVILTAYTEKDTDSGMKATGRDIVFLVLTTVGYLAYSTFPKMVSANAEAMFLPQTLGILLGSVLYLFFSGNKAAFKEKASYLDLFAGISFGIAAYAYIISAQVNGVTNAFIYGQLSVIISTVGGMTLLGERKQGKELLATLAGLCLIVVGAIL</sequence>
<comment type="subcellular location">
    <subcellularLocation>
        <location evidence="1">Cell membrane</location>
        <topology evidence="1">Multi-pass membrane protein</topology>
    </subcellularLocation>
</comment>
<keyword evidence="5 8" id="KW-0812">Transmembrane</keyword>
<dbReference type="EMBL" id="BOCI01000118">
    <property type="protein sequence ID" value="GHW00751.1"/>
    <property type="molecule type" value="Genomic_DNA"/>
</dbReference>
<keyword evidence="10" id="KW-1185">Reference proteome</keyword>
<evidence type="ECO:0000256" key="5">
    <source>
        <dbReference type="ARBA" id="ARBA00022692"/>
    </source>
</evidence>
<feature type="transmembrane region" description="Helical" evidence="8">
    <location>
        <begin position="180"/>
        <end position="197"/>
    </location>
</feature>
<dbReference type="RefSeq" id="WP_201330977.1">
    <property type="nucleotide sequence ID" value="NZ_BOCG01000242.1"/>
</dbReference>
<gene>
    <name evidence="9" type="ORF">lacNasYZ03_04380</name>
</gene>
<evidence type="ECO:0000256" key="3">
    <source>
        <dbReference type="ARBA" id="ARBA00022448"/>
    </source>
</evidence>
<evidence type="ECO:0000256" key="4">
    <source>
        <dbReference type="ARBA" id="ARBA00022597"/>
    </source>
</evidence>
<feature type="transmembrane region" description="Helical" evidence="8">
    <location>
        <begin position="209"/>
        <end position="227"/>
    </location>
</feature>
<dbReference type="SUPFAM" id="SSF103481">
    <property type="entry name" value="Multidrug resistance efflux transporter EmrE"/>
    <property type="match status" value="1"/>
</dbReference>
<organism evidence="9 10">
    <name type="scientific">Lactobacillus nasalidis</name>
    <dbReference type="NCBI Taxonomy" id="2797258"/>
    <lineage>
        <taxon>Bacteria</taxon>
        <taxon>Bacillati</taxon>
        <taxon>Bacillota</taxon>
        <taxon>Bacilli</taxon>
        <taxon>Lactobacillales</taxon>
        <taxon>Lactobacillaceae</taxon>
        <taxon>Lactobacillus</taxon>
    </lineage>
</organism>
<evidence type="ECO:0000256" key="2">
    <source>
        <dbReference type="ARBA" id="ARBA00006117"/>
    </source>
</evidence>
<dbReference type="PANTHER" id="PTHR16119:SF17">
    <property type="entry name" value="TRANSMEMBRANE PROTEIN 144"/>
    <property type="match status" value="1"/>
</dbReference>
<dbReference type="PANTHER" id="PTHR16119">
    <property type="entry name" value="TRANSMEMBRANE PROTEIN 144"/>
    <property type="match status" value="1"/>
</dbReference>
<proteinExistence type="inferred from homology"/>
<evidence type="ECO:0000313" key="9">
    <source>
        <dbReference type="EMBL" id="GHW00751.1"/>
    </source>
</evidence>
<comment type="caution">
    <text evidence="9">The sequence shown here is derived from an EMBL/GenBank/DDBJ whole genome shotgun (WGS) entry which is preliminary data.</text>
</comment>
<evidence type="ECO:0000256" key="8">
    <source>
        <dbReference type="SAM" id="Phobius"/>
    </source>
</evidence>
<feature type="transmembrane region" description="Helical" evidence="8">
    <location>
        <begin position="239"/>
        <end position="258"/>
    </location>
</feature>
<protein>
    <submittedName>
        <fullName evidence="9">Sugar transporter</fullName>
    </submittedName>
</protein>
<accession>A0ABQ3W320</accession>
<dbReference type="CDD" id="cd23110">
    <property type="entry name" value="GRP"/>
    <property type="match status" value="1"/>
</dbReference>
<evidence type="ECO:0000313" key="10">
    <source>
        <dbReference type="Proteomes" id="UP000616547"/>
    </source>
</evidence>
<dbReference type="Proteomes" id="UP000616547">
    <property type="component" value="Unassembled WGS sequence"/>
</dbReference>
<keyword evidence="7 8" id="KW-0472">Membrane</keyword>
<evidence type="ECO:0000256" key="7">
    <source>
        <dbReference type="ARBA" id="ARBA00023136"/>
    </source>
</evidence>
<feature type="transmembrane region" description="Helical" evidence="8">
    <location>
        <begin position="265"/>
        <end position="281"/>
    </location>
</feature>
<reference evidence="10" key="1">
    <citation type="submission" date="2021-01" db="EMBL/GenBank/DDBJ databases">
        <title>Draft genome sequence of Nasalis larvatus strain YZ03.</title>
        <authorList>
            <person name="Suzuki-Hashido N."/>
            <person name="Tsuchida S."/>
            <person name="Hayakawa T."/>
        </authorList>
    </citation>
    <scope>NUCLEOTIDE SEQUENCE [LARGE SCALE GENOMIC DNA]</scope>
    <source>
        <strain evidence="10">YZ03</strain>
    </source>
</reference>
<comment type="similarity">
    <text evidence="2">Belongs to the GRP transporter (TC 2.A.7.5) family.</text>
</comment>
<evidence type="ECO:0000256" key="6">
    <source>
        <dbReference type="ARBA" id="ARBA00022989"/>
    </source>
</evidence>
<feature type="transmembrane region" description="Helical" evidence="8">
    <location>
        <begin position="32"/>
        <end position="49"/>
    </location>
</feature>
<keyword evidence="4 9" id="KW-0762">Sugar transport</keyword>
<name>A0ABQ3W320_9LACO</name>
<dbReference type="InterPro" id="IPR037185">
    <property type="entry name" value="EmrE-like"/>
</dbReference>
<keyword evidence="3" id="KW-0813">Transport</keyword>
<feature type="transmembrane region" description="Helical" evidence="8">
    <location>
        <begin position="117"/>
        <end position="136"/>
    </location>
</feature>
<feature type="transmembrane region" description="Helical" evidence="8">
    <location>
        <begin position="148"/>
        <end position="168"/>
    </location>
</feature>
<feature type="transmembrane region" description="Helical" evidence="8">
    <location>
        <begin position="56"/>
        <end position="78"/>
    </location>
</feature>
<dbReference type="Pfam" id="PF06800">
    <property type="entry name" value="Sugar_transport"/>
    <property type="match status" value="1"/>
</dbReference>
<keyword evidence="6 8" id="KW-1133">Transmembrane helix</keyword>
<evidence type="ECO:0000256" key="1">
    <source>
        <dbReference type="ARBA" id="ARBA00004651"/>
    </source>
</evidence>